<keyword evidence="3" id="KW-0067">ATP-binding</keyword>
<keyword evidence="1" id="KW-0418">Kinase</keyword>
<dbReference type="CDD" id="cd16936">
    <property type="entry name" value="HATPase_RsbW-like"/>
    <property type="match status" value="1"/>
</dbReference>
<gene>
    <name evidence="3" type="ORF">GCM10023235_10640</name>
</gene>
<dbReference type="Proteomes" id="UP001501752">
    <property type="component" value="Unassembled WGS sequence"/>
</dbReference>
<dbReference type="EMBL" id="BAABIS010000001">
    <property type="protein sequence ID" value="GAA4837502.1"/>
    <property type="molecule type" value="Genomic_DNA"/>
</dbReference>
<comment type="caution">
    <text evidence="3">The sequence shown here is derived from an EMBL/GenBank/DDBJ whole genome shotgun (WGS) entry which is preliminary data.</text>
</comment>
<keyword evidence="3" id="KW-0547">Nucleotide-binding</keyword>
<protein>
    <submittedName>
        <fullName evidence="3">ATP-binding protein</fullName>
    </submittedName>
</protein>
<dbReference type="SUPFAM" id="SSF55874">
    <property type="entry name" value="ATPase domain of HSP90 chaperone/DNA topoisomerase II/histidine kinase"/>
    <property type="match status" value="1"/>
</dbReference>
<dbReference type="PANTHER" id="PTHR35526">
    <property type="entry name" value="ANTI-SIGMA-F FACTOR RSBW-RELATED"/>
    <property type="match status" value="1"/>
</dbReference>
<dbReference type="PANTHER" id="PTHR35526:SF3">
    <property type="entry name" value="ANTI-SIGMA-F FACTOR RSBW"/>
    <property type="match status" value="1"/>
</dbReference>
<feature type="domain" description="Histidine kinase/HSP90-like ATPase" evidence="2">
    <location>
        <begin position="32"/>
        <end position="143"/>
    </location>
</feature>
<dbReference type="Pfam" id="PF13581">
    <property type="entry name" value="HATPase_c_2"/>
    <property type="match status" value="1"/>
</dbReference>
<keyword evidence="1" id="KW-0808">Transferase</keyword>
<keyword evidence="1" id="KW-0723">Serine/threonine-protein kinase</keyword>
<dbReference type="InterPro" id="IPR050267">
    <property type="entry name" value="Anti-sigma-factor_SerPK"/>
</dbReference>
<dbReference type="InterPro" id="IPR003594">
    <property type="entry name" value="HATPase_dom"/>
</dbReference>
<reference evidence="4" key="1">
    <citation type="journal article" date="2019" name="Int. J. Syst. Evol. Microbiol.">
        <title>The Global Catalogue of Microorganisms (GCM) 10K type strain sequencing project: providing services to taxonomists for standard genome sequencing and annotation.</title>
        <authorList>
            <consortium name="The Broad Institute Genomics Platform"/>
            <consortium name="The Broad Institute Genome Sequencing Center for Infectious Disease"/>
            <person name="Wu L."/>
            <person name="Ma J."/>
        </authorList>
    </citation>
    <scope>NUCLEOTIDE SEQUENCE [LARGE SCALE GENOMIC DNA]</scope>
    <source>
        <strain evidence="4">JCM 13006</strain>
    </source>
</reference>
<evidence type="ECO:0000256" key="1">
    <source>
        <dbReference type="ARBA" id="ARBA00022527"/>
    </source>
</evidence>
<dbReference type="RefSeq" id="WP_345695589.1">
    <property type="nucleotide sequence ID" value="NZ_BAABIS010000001.1"/>
</dbReference>
<organism evidence="3 4">
    <name type="scientific">Kitasatospora terrestris</name>
    <dbReference type="NCBI Taxonomy" id="258051"/>
    <lineage>
        <taxon>Bacteria</taxon>
        <taxon>Bacillati</taxon>
        <taxon>Actinomycetota</taxon>
        <taxon>Actinomycetes</taxon>
        <taxon>Kitasatosporales</taxon>
        <taxon>Streptomycetaceae</taxon>
        <taxon>Kitasatospora</taxon>
    </lineage>
</organism>
<keyword evidence="4" id="KW-1185">Reference proteome</keyword>
<dbReference type="InterPro" id="IPR036890">
    <property type="entry name" value="HATPase_C_sf"/>
</dbReference>
<proteinExistence type="predicted"/>
<evidence type="ECO:0000313" key="3">
    <source>
        <dbReference type="EMBL" id="GAA4837502.1"/>
    </source>
</evidence>
<sequence length="158" mass="16692">MTTTIAPEPLAEPWARPVSAVSWSACAMAPSAACVPSMRHFVRSCVRRLRLAEEVCDTACLVVSELVTNAVLHSGSHSVTVMVHFGGSELVVAVRDDGHWLERTRPRANRADHSATCGRGLDLVRAVSDDCAVDAGPDGTLISALVRIDGSTTAEEAA</sequence>
<dbReference type="GO" id="GO:0005524">
    <property type="term" value="F:ATP binding"/>
    <property type="evidence" value="ECO:0007669"/>
    <property type="project" value="UniProtKB-KW"/>
</dbReference>
<name>A0ABP9DGK9_9ACTN</name>
<evidence type="ECO:0000259" key="2">
    <source>
        <dbReference type="Pfam" id="PF13581"/>
    </source>
</evidence>
<evidence type="ECO:0000313" key="4">
    <source>
        <dbReference type="Proteomes" id="UP001501752"/>
    </source>
</evidence>
<dbReference type="Gene3D" id="3.30.565.10">
    <property type="entry name" value="Histidine kinase-like ATPase, C-terminal domain"/>
    <property type="match status" value="1"/>
</dbReference>
<accession>A0ABP9DGK9</accession>